<dbReference type="EMBL" id="GIKN01006362">
    <property type="protein sequence ID" value="NIE48635.1"/>
    <property type="molecule type" value="Transcribed_RNA"/>
</dbReference>
<organism evidence="2">
    <name type="scientific">Rhipicephalus microplus</name>
    <name type="common">Cattle tick</name>
    <name type="synonym">Boophilus microplus</name>
    <dbReference type="NCBI Taxonomy" id="6941"/>
    <lineage>
        <taxon>Eukaryota</taxon>
        <taxon>Metazoa</taxon>
        <taxon>Ecdysozoa</taxon>
        <taxon>Arthropoda</taxon>
        <taxon>Chelicerata</taxon>
        <taxon>Arachnida</taxon>
        <taxon>Acari</taxon>
        <taxon>Parasitiformes</taxon>
        <taxon>Ixodida</taxon>
        <taxon>Ixodoidea</taxon>
        <taxon>Ixodidae</taxon>
        <taxon>Rhipicephalinae</taxon>
        <taxon>Rhipicephalus</taxon>
        <taxon>Boophilus</taxon>
    </lineage>
</organism>
<accession>A0A6G5ACC1</accession>
<dbReference type="AlphaFoldDB" id="A0A6G5ACC1"/>
<protein>
    <submittedName>
        <fullName evidence="2">Uncharacterized protein</fullName>
    </submittedName>
</protein>
<dbReference type="OrthoDB" id="10641144at2759"/>
<name>A0A6G5ACC1_RHIMP</name>
<feature type="compositionally biased region" description="Pro residues" evidence="1">
    <location>
        <begin position="53"/>
        <end position="62"/>
    </location>
</feature>
<evidence type="ECO:0000256" key="1">
    <source>
        <dbReference type="SAM" id="MobiDB-lite"/>
    </source>
</evidence>
<sequence length="140" mass="15283">MAAVLHEEPVTGAGLGTRYGEGTRRWRSRPTYTASLTGRPEVGSVISRKSPGNFPPCPPKSPGYPRLLNGFPSPHVVPQPFTVDVPIPQPFEVPVPQPVPIHTLTEVTDTALIEPVTTAYVTEHGPMINQFQTQVPFMVY</sequence>
<feature type="region of interest" description="Disordered" evidence="1">
    <location>
        <begin position="1"/>
        <end position="62"/>
    </location>
</feature>
<reference evidence="2" key="1">
    <citation type="submission" date="2020-03" db="EMBL/GenBank/DDBJ databases">
        <title>A transcriptome and proteome of the tick Rhipicephalus microplus shaped by the genetic composition of its hosts and developmental stage.</title>
        <authorList>
            <person name="Garcia G.R."/>
            <person name="Ribeiro J.M.C."/>
            <person name="Maruyama S.R."/>
            <person name="Gardinasse L.G."/>
            <person name="Nelson K."/>
            <person name="Ferreira B.R."/>
            <person name="Andrade T.G."/>
            <person name="Santos I.K.F.M."/>
        </authorList>
    </citation>
    <scope>NUCLEOTIDE SEQUENCE</scope>
    <source>
        <strain evidence="2">NSGR</strain>
        <tissue evidence="2">Salivary glands</tissue>
    </source>
</reference>
<dbReference type="VEuPathDB" id="VectorBase:LOC119163049"/>
<proteinExistence type="predicted"/>
<evidence type="ECO:0000313" key="2">
    <source>
        <dbReference type="EMBL" id="NIE48635.1"/>
    </source>
</evidence>